<dbReference type="GO" id="GO:0008270">
    <property type="term" value="F:zinc ion binding"/>
    <property type="evidence" value="ECO:0007669"/>
    <property type="project" value="UniProtKB-KW"/>
</dbReference>
<evidence type="ECO:0000313" key="4">
    <source>
        <dbReference type="EMBL" id="KAK3907196.1"/>
    </source>
</evidence>
<evidence type="ECO:0000259" key="3">
    <source>
        <dbReference type="PROSITE" id="PS50157"/>
    </source>
</evidence>
<reference evidence="4" key="1">
    <citation type="submission" date="2021-07" db="EMBL/GenBank/DDBJ databases">
        <authorList>
            <person name="Catto M.A."/>
            <person name="Jacobson A."/>
            <person name="Kennedy G."/>
            <person name="Labadie P."/>
            <person name="Hunt B.G."/>
            <person name="Srinivasan R."/>
        </authorList>
    </citation>
    <scope>NUCLEOTIDE SEQUENCE</scope>
    <source>
        <strain evidence="4">PL_HMW_Pooled</strain>
        <tissue evidence="4">Head</tissue>
    </source>
</reference>
<sequence>MNSNPFSCSFCTNSFRDVKPLMVHLRCLHSLEGSIKCQFKNCFREFPLKSFEKHLTWHKNQVSVDCPLPQKKSKPQSEPLQSLPAENDSSLDSTVNDRVDSNTDLNENSEDFNVDNVLFFNAISAAVTRTVANLYSKDTITRSHVQEIIEEMRDLFCGTFFDILETKVIHALQRSGSNDLSAIRVMFDIMRGMFDDVCTERRRFNHLKGLDAYIEPSQYPVGTANVQESVKGQIVIQPISLTGTIISPCKVLKAFLQLPGVLDQIVSYMNGLERENDIMENVVQGTLWNEVIKPKFGDKLVLPLTISFDDVATNKDLGSHATVHKLSACHLTISCLPPVFASVLENLFLVLLFHSADKDFGMEEVFRPLLEELKTLEEEGIEIKVNNTTIRVYLALCLLIGDNLGLNTILGFVQGFTANYFCRICKCHKEATKIQCYENPEFLRTEQSFNRDVQRNDQVSTGVKSKCIWNELSSFSNTINLYVDIMHDIIEGVGNYDMAFIIDYFTRKKKISYPELNDLIQGFYYGNEFGNKPPLVNEEKIKKDENVGFSASELLCLIRYFPLMVGHKINQEDKVWQFYLCLRELVEMLFAPTFPRSSIPYLIDLIANHHKQYMELSKKDLRPKFHHLVHYGRIIKKIGPLKPIWTMHSEAKYKELRLAAHVISSRVKIDYTLSVKSSLKLCARFTMQKGLVHRFTFAPYSEEIPIEHIAGHLNFKHLVPSSEKTWNVVKWVNVDGTTYKPDMVVIVSIGTYFPVFAVIKTISVTDQQQARFLVQKLVTLSFNTHLHSYCVTKETSWDSWLFVQQKNLVSYKPLNLRLFFDGHTYVMLRYAL</sequence>
<keyword evidence="1" id="KW-0862">Zinc</keyword>
<accession>A0AAE1GP53</accession>
<dbReference type="PROSITE" id="PS50157">
    <property type="entry name" value="ZINC_FINGER_C2H2_2"/>
    <property type="match status" value="1"/>
</dbReference>
<protein>
    <submittedName>
        <fullName evidence="4">Zinc finger and BTB domain-containing protein 16-A</fullName>
    </submittedName>
</protein>
<keyword evidence="1" id="KW-0479">Metal-binding</keyword>
<feature type="region of interest" description="Disordered" evidence="2">
    <location>
        <begin position="67"/>
        <end position="107"/>
    </location>
</feature>
<dbReference type="InterPro" id="IPR013087">
    <property type="entry name" value="Znf_C2H2_type"/>
</dbReference>
<keyword evidence="1" id="KW-0863">Zinc-finger</keyword>
<dbReference type="Proteomes" id="UP001219518">
    <property type="component" value="Unassembled WGS sequence"/>
</dbReference>
<reference evidence="4" key="2">
    <citation type="journal article" date="2023" name="BMC Genomics">
        <title>Pest status, molecular evolution, and epigenetic factors derived from the genome assembly of Frankliniella fusca, a thysanopteran phytovirus vector.</title>
        <authorList>
            <person name="Catto M.A."/>
            <person name="Labadie P.E."/>
            <person name="Jacobson A.L."/>
            <person name="Kennedy G.G."/>
            <person name="Srinivasan R."/>
            <person name="Hunt B.G."/>
        </authorList>
    </citation>
    <scope>NUCLEOTIDE SEQUENCE</scope>
    <source>
        <strain evidence="4">PL_HMW_Pooled</strain>
    </source>
</reference>
<proteinExistence type="predicted"/>
<evidence type="ECO:0000256" key="1">
    <source>
        <dbReference type="PROSITE-ProRule" id="PRU00042"/>
    </source>
</evidence>
<gene>
    <name evidence="4" type="ORF">KUF71_002886</name>
</gene>
<comment type="caution">
    <text evidence="4">The sequence shown here is derived from an EMBL/GenBank/DDBJ whole genome shotgun (WGS) entry which is preliminary data.</text>
</comment>
<dbReference type="PANTHER" id="PTHR31912:SF34">
    <property type="entry name" value="NOTOCHORD-RELATED PROTEIN"/>
    <property type="match status" value="1"/>
</dbReference>
<dbReference type="PANTHER" id="PTHR31912">
    <property type="entry name" value="IP13529P"/>
    <property type="match status" value="1"/>
</dbReference>
<feature type="domain" description="C2H2-type" evidence="3">
    <location>
        <begin position="6"/>
        <end position="34"/>
    </location>
</feature>
<dbReference type="PROSITE" id="PS00028">
    <property type="entry name" value="ZINC_FINGER_C2H2_1"/>
    <property type="match status" value="1"/>
</dbReference>
<name>A0AAE1GP53_9NEOP</name>
<organism evidence="4 5">
    <name type="scientific">Frankliniella fusca</name>
    <dbReference type="NCBI Taxonomy" id="407009"/>
    <lineage>
        <taxon>Eukaryota</taxon>
        <taxon>Metazoa</taxon>
        <taxon>Ecdysozoa</taxon>
        <taxon>Arthropoda</taxon>
        <taxon>Hexapoda</taxon>
        <taxon>Insecta</taxon>
        <taxon>Pterygota</taxon>
        <taxon>Neoptera</taxon>
        <taxon>Paraneoptera</taxon>
        <taxon>Thysanoptera</taxon>
        <taxon>Terebrantia</taxon>
        <taxon>Thripoidea</taxon>
        <taxon>Thripidae</taxon>
        <taxon>Frankliniella</taxon>
    </lineage>
</organism>
<dbReference type="EMBL" id="JAHWGI010000003">
    <property type="protein sequence ID" value="KAK3907196.1"/>
    <property type="molecule type" value="Genomic_DNA"/>
</dbReference>
<evidence type="ECO:0000256" key="2">
    <source>
        <dbReference type="SAM" id="MobiDB-lite"/>
    </source>
</evidence>
<keyword evidence="5" id="KW-1185">Reference proteome</keyword>
<evidence type="ECO:0000313" key="5">
    <source>
        <dbReference type="Proteomes" id="UP001219518"/>
    </source>
</evidence>
<dbReference type="AlphaFoldDB" id="A0AAE1GP53"/>